<proteinExistence type="predicted"/>
<dbReference type="GO" id="GO:0022857">
    <property type="term" value="F:transmembrane transporter activity"/>
    <property type="evidence" value="ECO:0007669"/>
    <property type="project" value="InterPro"/>
</dbReference>
<dbReference type="SMART" id="SM00382">
    <property type="entry name" value="AAA"/>
    <property type="match status" value="1"/>
</dbReference>
<protein>
    <recommendedName>
        <fullName evidence="4">ABC transporter domain-containing protein</fullName>
    </recommendedName>
</protein>
<organism evidence="5 6">
    <name type="scientific">Butyricicoccus porcorum</name>
    <dbReference type="NCBI Taxonomy" id="1945634"/>
    <lineage>
        <taxon>Bacteria</taxon>
        <taxon>Bacillati</taxon>
        <taxon>Bacillota</taxon>
        <taxon>Clostridia</taxon>
        <taxon>Eubacteriales</taxon>
        <taxon>Butyricicoccaceae</taxon>
        <taxon>Butyricicoccus</taxon>
    </lineage>
</organism>
<dbReference type="AlphaFoldDB" id="A0A252F6N2"/>
<dbReference type="Pfam" id="PF00005">
    <property type="entry name" value="ABC_tran"/>
    <property type="match status" value="1"/>
</dbReference>
<evidence type="ECO:0000256" key="2">
    <source>
        <dbReference type="ARBA" id="ARBA00022741"/>
    </source>
</evidence>
<sequence>MSLCVDIHKKLGGFSLDMQAEFPDAPTAVIGASGSGKSMLLRCIAGIVVPDRGHIALGEKTWYDSTARTCLPPQRRHAGYLFQQYALFENRTVAGNIMMGMRGTKQEKQQACRALMERFQLTALAEHRPAQLSGGQKQRTALARMLGAQPEVLLLDEPFSALDTHLRGEVRQQMAEVLARHVGVSLLVTHDFSEAMQLCSRAAVVSGGRIVEQGSCIDLWHNPKTRACAELTGMRNFFPLPDGMQPNDSAPCCLGIRPEDLRPACGGDTVTVSGTVQRMLPGIHTDQAIVQTSHGMLLWTVPHDADSPPQAGDPVMLSADPDRFHILKIDKT</sequence>
<evidence type="ECO:0000256" key="3">
    <source>
        <dbReference type="ARBA" id="ARBA00022840"/>
    </source>
</evidence>
<dbReference type="PANTHER" id="PTHR42781">
    <property type="entry name" value="SPERMIDINE/PUTRESCINE IMPORT ATP-BINDING PROTEIN POTA"/>
    <property type="match status" value="1"/>
</dbReference>
<keyword evidence="2" id="KW-0547">Nucleotide-binding</keyword>
<dbReference type="Gene3D" id="3.40.50.300">
    <property type="entry name" value="P-loop containing nucleotide triphosphate hydrolases"/>
    <property type="match status" value="1"/>
</dbReference>
<dbReference type="RefSeq" id="WP_087017146.1">
    <property type="nucleotide sequence ID" value="NZ_CP178353.1"/>
</dbReference>
<dbReference type="InterPro" id="IPR003593">
    <property type="entry name" value="AAA+_ATPase"/>
</dbReference>
<dbReference type="Proteomes" id="UP000194903">
    <property type="component" value="Unassembled WGS sequence"/>
</dbReference>
<dbReference type="Pfam" id="PF08402">
    <property type="entry name" value="TOBE_2"/>
    <property type="match status" value="1"/>
</dbReference>
<evidence type="ECO:0000259" key="4">
    <source>
        <dbReference type="PROSITE" id="PS50893"/>
    </source>
</evidence>
<reference evidence="5 6" key="1">
    <citation type="submission" date="2017-05" db="EMBL/GenBank/DDBJ databases">
        <title>Butyricicoccus porcorum sp. nov. a butyrate-producing bacterium from the swine intestinal tract.</title>
        <authorList>
            <person name="Trachsel J."/>
            <person name="Humphrey S."/>
            <person name="Allen H.K."/>
        </authorList>
    </citation>
    <scope>NUCLEOTIDE SEQUENCE [LARGE SCALE GENOMIC DNA]</scope>
    <source>
        <strain evidence="5">BB10</strain>
    </source>
</reference>
<dbReference type="OrthoDB" id="9802264at2"/>
<keyword evidence="3" id="KW-0067">ATP-binding</keyword>
<evidence type="ECO:0000313" key="6">
    <source>
        <dbReference type="Proteomes" id="UP000194903"/>
    </source>
</evidence>
<dbReference type="InterPro" id="IPR003439">
    <property type="entry name" value="ABC_transporter-like_ATP-bd"/>
</dbReference>
<comment type="caution">
    <text evidence="5">The sequence shown here is derived from an EMBL/GenBank/DDBJ whole genome shotgun (WGS) entry which is preliminary data.</text>
</comment>
<evidence type="ECO:0000313" key="5">
    <source>
        <dbReference type="EMBL" id="OUM21320.1"/>
    </source>
</evidence>
<dbReference type="SUPFAM" id="SSF52540">
    <property type="entry name" value="P-loop containing nucleoside triphosphate hydrolases"/>
    <property type="match status" value="1"/>
</dbReference>
<evidence type="ECO:0000256" key="1">
    <source>
        <dbReference type="ARBA" id="ARBA00022448"/>
    </source>
</evidence>
<dbReference type="InterPro" id="IPR013611">
    <property type="entry name" value="Transp-assoc_OB_typ2"/>
</dbReference>
<dbReference type="PANTHER" id="PTHR42781:SF4">
    <property type="entry name" value="SPERMIDINE_PUTRESCINE IMPORT ATP-BINDING PROTEIN POTA"/>
    <property type="match status" value="1"/>
</dbReference>
<name>A0A252F6N2_9FIRM</name>
<dbReference type="PROSITE" id="PS50893">
    <property type="entry name" value="ABC_TRANSPORTER_2"/>
    <property type="match status" value="1"/>
</dbReference>
<dbReference type="GO" id="GO:0016887">
    <property type="term" value="F:ATP hydrolysis activity"/>
    <property type="evidence" value="ECO:0007669"/>
    <property type="project" value="InterPro"/>
</dbReference>
<dbReference type="InterPro" id="IPR008995">
    <property type="entry name" value="Mo/tungstate-bd_C_term_dom"/>
</dbReference>
<keyword evidence="6" id="KW-1185">Reference proteome</keyword>
<dbReference type="EMBL" id="NHOC01000002">
    <property type="protein sequence ID" value="OUM21320.1"/>
    <property type="molecule type" value="Genomic_DNA"/>
</dbReference>
<dbReference type="InterPro" id="IPR027417">
    <property type="entry name" value="P-loop_NTPase"/>
</dbReference>
<gene>
    <name evidence="5" type="ORF">CBW42_01755</name>
</gene>
<dbReference type="InterPro" id="IPR050093">
    <property type="entry name" value="ABC_SmlMolc_Importer"/>
</dbReference>
<accession>A0A252F6N2</accession>
<dbReference type="GO" id="GO:0043190">
    <property type="term" value="C:ATP-binding cassette (ABC) transporter complex"/>
    <property type="evidence" value="ECO:0007669"/>
    <property type="project" value="InterPro"/>
</dbReference>
<dbReference type="GO" id="GO:0005524">
    <property type="term" value="F:ATP binding"/>
    <property type="evidence" value="ECO:0007669"/>
    <property type="project" value="UniProtKB-KW"/>
</dbReference>
<keyword evidence="1" id="KW-0813">Transport</keyword>
<dbReference type="SUPFAM" id="SSF50331">
    <property type="entry name" value="MOP-like"/>
    <property type="match status" value="1"/>
</dbReference>
<feature type="domain" description="ABC transporter" evidence="4">
    <location>
        <begin position="2"/>
        <end position="232"/>
    </location>
</feature>